<dbReference type="Pfam" id="PF21697">
    <property type="entry name" value="Ppx_C"/>
    <property type="match status" value="1"/>
</dbReference>
<dbReference type="Gene3D" id="3.30.420.40">
    <property type="match status" value="1"/>
</dbReference>
<dbReference type="SUPFAM" id="SSF109604">
    <property type="entry name" value="HD-domain/PDEase-like"/>
    <property type="match status" value="1"/>
</dbReference>
<sequence>MRLHKGKTPGPAGRDIAVIDIGSNSVRLVQYRLEDGALWPVFNEKTMAGLGKGAGSRGSLNPDGVKTALVTLRRFSSLLDAKGIRDRHAVATAAVRECSDGPGFVQLAQAETGLKIEVLSGEEEGRLSALGVVAGIGAGSGVVGDLGGSSLEIARLTGREIGPVFSLPLGPLSVLNGDGDDSKRVRGEIDDGLDAAAGALDGSGPDFYAVGGAWRSFAHLAMALDRYPLTLLHQYALSAQQVARAADFAMAQSEASLAATPGVSSKRAATLPYAAQLLKRIVKKGKFKRVIFSANGLREGVAFSRSAALEQRLDPLLAGAEAMARHAAADPEFGPALAAWLEPVFAGNAPVFDDERDHVLRGAATRLSQLGARMHPDHRAELAATEVLYAPFGGISHPERAFLALTIHHRYAGKRPRPEECPSRRMLDDAQEEAALQLGYGIRLGSALSGGSAGVLKFFTLARAENQLVLGMEKGREDLVVERAFSRFESLASVLGLKAVLDPA</sequence>
<gene>
    <name evidence="1" type="ORF">X907_0837</name>
</gene>
<dbReference type="SUPFAM" id="SSF53067">
    <property type="entry name" value="Actin-like ATPase domain"/>
    <property type="match status" value="2"/>
</dbReference>
<dbReference type="RefSeq" id="WP_127565779.1">
    <property type="nucleotide sequence ID" value="NZ_BMFB01000002.1"/>
</dbReference>
<reference evidence="1 2" key="1">
    <citation type="submission" date="2016-12" db="EMBL/GenBank/DDBJ databases">
        <title>The genome of dimorphic prosthecate Glycocaulis alkaliphilus 6b-8t, isolated from crude oil dictates its adaptability in petroleum environments.</title>
        <authorList>
            <person name="Wu X.-L."/>
            <person name="Geng S."/>
        </authorList>
    </citation>
    <scope>NUCLEOTIDE SEQUENCE [LARGE SCALE GENOMIC DNA]</scope>
    <source>
        <strain evidence="1 2">6B-8</strain>
    </source>
</reference>
<dbReference type="GO" id="GO:0016462">
    <property type="term" value="F:pyrophosphatase activity"/>
    <property type="evidence" value="ECO:0007669"/>
    <property type="project" value="TreeGrafter"/>
</dbReference>
<dbReference type="InterPro" id="IPR048951">
    <property type="entry name" value="Ppx_C"/>
</dbReference>
<dbReference type="Proteomes" id="UP000286954">
    <property type="component" value="Chromosome"/>
</dbReference>
<dbReference type="EMBL" id="CP018911">
    <property type="protein sequence ID" value="AZU03381.1"/>
    <property type="molecule type" value="Genomic_DNA"/>
</dbReference>
<name>A0A3T0E7K6_9PROT</name>
<evidence type="ECO:0000313" key="2">
    <source>
        <dbReference type="Proteomes" id="UP000286954"/>
    </source>
</evidence>
<dbReference type="InterPro" id="IPR043129">
    <property type="entry name" value="ATPase_NBD"/>
</dbReference>
<dbReference type="Pfam" id="PF02541">
    <property type="entry name" value="Ppx-GppA"/>
    <property type="match status" value="1"/>
</dbReference>
<dbReference type="InterPro" id="IPR050273">
    <property type="entry name" value="GppA/Ppx_hydrolase"/>
</dbReference>
<protein>
    <submittedName>
        <fullName evidence="1">Ppx/GppA phosphatase</fullName>
    </submittedName>
</protein>
<dbReference type="InterPro" id="IPR003695">
    <property type="entry name" value="Ppx_GppA_N"/>
</dbReference>
<evidence type="ECO:0000313" key="1">
    <source>
        <dbReference type="EMBL" id="AZU03381.1"/>
    </source>
</evidence>
<accession>A0A3T0E7K6</accession>
<dbReference type="Gene3D" id="1.10.3210.10">
    <property type="entry name" value="Hypothetical protein af1432"/>
    <property type="match status" value="1"/>
</dbReference>
<dbReference type="PANTHER" id="PTHR30005">
    <property type="entry name" value="EXOPOLYPHOSPHATASE"/>
    <property type="match status" value="1"/>
</dbReference>
<dbReference type="Gene3D" id="3.30.420.150">
    <property type="entry name" value="Exopolyphosphatase. Domain 2"/>
    <property type="match status" value="1"/>
</dbReference>
<dbReference type="KEGG" id="gak:X907_0837"/>
<keyword evidence="2" id="KW-1185">Reference proteome</keyword>
<dbReference type="OrthoDB" id="3698573at2"/>
<dbReference type="PANTHER" id="PTHR30005:SF0">
    <property type="entry name" value="RETROGRADE REGULATION PROTEIN 2"/>
    <property type="match status" value="1"/>
</dbReference>
<dbReference type="CDD" id="cd24052">
    <property type="entry name" value="ASKHA_NBD_HpPPX-GppA-like"/>
    <property type="match status" value="1"/>
</dbReference>
<proteinExistence type="predicted"/>
<organism evidence="1 2">
    <name type="scientific">Glycocaulis alkaliphilus</name>
    <dbReference type="NCBI Taxonomy" id="1434191"/>
    <lineage>
        <taxon>Bacteria</taxon>
        <taxon>Pseudomonadati</taxon>
        <taxon>Pseudomonadota</taxon>
        <taxon>Alphaproteobacteria</taxon>
        <taxon>Maricaulales</taxon>
        <taxon>Maricaulaceae</taxon>
        <taxon>Glycocaulis</taxon>
    </lineage>
</organism>
<dbReference type="AlphaFoldDB" id="A0A3T0E7K6"/>